<protein>
    <submittedName>
        <fullName evidence="1">Uncharacterized protein</fullName>
    </submittedName>
</protein>
<reference evidence="1 2" key="1">
    <citation type="journal article" date="2024" name="Science">
        <title>Giant polyketide synthase enzymes in the biosynthesis of giant marine polyether toxins.</title>
        <authorList>
            <person name="Fallon T.R."/>
            <person name="Shende V.V."/>
            <person name="Wierzbicki I.H."/>
            <person name="Pendleton A.L."/>
            <person name="Watervoot N.F."/>
            <person name="Auber R.P."/>
            <person name="Gonzalez D.J."/>
            <person name="Wisecaver J.H."/>
            <person name="Moore B.S."/>
        </authorList>
    </citation>
    <scope>NUCLEOTIDE SEQUENCE [LARGE SCALE GENOMIC DNA]</scope>
    <source>
        <strain evidence="1 2">12B1</strain>
    </source>
</reference>
<proteinExistence type="predicted"/>
<comment type="caution">
    <text evidence="1">The sequence shown here is derived from an EMBL/GenBank/DDBJ whole genome shotgun (WGS) entry which is preliminary data.</text>
</comment>
<dbReference type="EMBL" id="JBGBPQ010000026">
    <property type="protein sequence ID" value="KAL1499107.1"/>
    <property type="molecule type" value="Genomic_DNA"/>
</dbReference>
<keyword evidence="2" id="KW-1185">Reference proteome</keyword>
<gene>
    <name evidence="1" type="ORF">AB1Y20_013619</name>
</gene>
<sequence>MGPRAGISPFRWHQLHAECTAELAAAPRARDVVWSDLAALCDPRRPSPCNSTLVHIANSRPLVSTVDARGRISSLLYPGSLLADGWPSAASPPSPPGSPAAATDLLRHAAVVSVRDASLTAAGDVLARGRRYGGAARRACGLDLPRLPPPSLGCRGPLTHALLLSQRWIDSFSHIFFHLLPQLALLLDHAPHAGAPPVVLLGPPQRYSSPALEPLLAAAFGLDARRLRRSPRGEAHFASLASLLYLPPGACAHTATYGRASLAAAHVRLAAAAAASTPRHGVVYFRRPCPMRRCVANEPALLRALRAALAPPFALRVVDTGREHAQPDVGGAERAEAAAAGAAPAAGQSFRELRHTLAHARAVLSVCGSAWGNAVFAPVQEATTSLVEINWLHGRAAFVNLQHYLGGRARYWVLEPAGGGAADYSAPITAPIAQIVVALRAAGVARCVPPARDARLGEDDPPLLCNMSRIRDAIG</sequence>
<accession>A0AB34IIS7</accession>
<organism evidence="1 2">
    <name type="scientific">Prymnesium parvum</name>
    <name type="common">Toxic golden alga</name>
    <dbReference type="NCBI Taxonomy" id="97485"/>
    <lineage>
        <taxon>Eukaryota</taxon>
        <taxon>Haptista</taxon>
        <taxon>Haptophyta</taxon>
        <taxon>Prymnesiophyceae</taxon>
        <taxon>Prymnesiales</taxon>
        <taxon>Prymnesiaceae</taxon>
        <taxon>Prymnesium</taxon>
    </lineage>
</organism>
<dbReference type="AlphaFoldDB" id="A0AB34IIS7"/>
<evidence type="ECO:0000313" key="2">
    <source>
        <dbReference type="Proteomes" id="UP001515480"/>
    </source>
</evidence>
<dbReference type="Proteomes" id="UP001515480">
    <property type="component" value="Unassembled WGS sequence"/>
</dbReference>
<name>A0AB34IIS7_PRYPA</name>
<evidence type="ECO:0000313" key="1">
    <source>
        <dbReference type="EMBL" id="KAL1499107.1"/>
    </source>
</evidence>